<dbReference type="Gene3D" id="2.40.33.10">
    <property type="entry name" value="PK beta-barrel domain-like"/>
    <property type="match status" value="1"/>
</dbReference>
<evidence type="ECO:0000256" key="9">
    <source>
        <dbReference type="ARBA" id="ARBA00022741"/>
    </source>
</evidence>
<dbReference type="Gene3D" id="3.20.20.60">
    <property type="entry name" value="Phosphoenolpyruvate-binding domains"/>
    <property type="match status" value="1"/>
</dbReference>
<evidence type="ECO:0000256" key="14">
    <source>
        <dbReference type="ARBA" id="ARBA00023317"/>
    </source>
</evidence>
<accession>A0ABQ3WIK4</accession>
<comment type="catalytic activity">
    <reaction evidence="16">
        <text>pyruvate + ATP = phosphoenolpyruvate + ADP + H(+)</text>
        <dbReference type="Rhea" id="RHEA:18157"/>
        <dbReference type="ChEBI" id="CHEBI:15361"/>
        <dbReference type="ChEBI" id="CHEBI:15378"/>
        <dbReference type="ChEBI" id="CHEBI:30616"/>
        <dbReference type="ChEBI" id="CHEBI:58702"/>
        <dbReference type="ChEBI" id="CHEBI:456216"/>
        <dbReference type="EC" id="2.7.1.40"/>
    </reaction>
</comment>
<dbReference type="Gene3D" id="3.40.1380.20">
    <property type="entry name" value="Pyruvate kinase, C-terminal domain"/>
    <property type="match status" value="1"/>
</dbReference>
<dbReference type="InterPro" id="IPR015806">
    <property type="entry name" value="Pyrv_Knase_insert_dom_sf"/>
</dbReference>
<dbReference type="InterPro" id="IPR018209">
    <property type="entry name" value="Pyrv_Knase_AS"/>
</dbReference>
<comment type="pathway">
    <text evidence="2 16">Carbohydrate degradation; glycolysis; pyruvate from D-glyceraldehyde 3-phosphate: step 5/5.</text>
</comment>
<dbReference type="SUPFAM" id="SSF51621">
    <property type="entry name" value="Phosphoenolpyruvate/pyruvate domain"/>
    <property type="match status" value="1"/>
</dbReference>
<dbReference type="NCBIfam" id="NF004491">
    <property type="entry name" value="PRK05826.1"/>
    <property type="match status" value="1"/>
</dbReference>
<reference evidence="19" key="1">
    <citation type="submission" date="2021-01" db="EMBL/GenBank/DDBJ databases">
        <title>Whole genome shotgun sequence of Actinoplanes capillaceus NBRC 16408.</title>
        <authorList>
            <person name="Komaki H."/>
            <person name="Tamura T."/>
        </authorList>
    </citation>
    <scope>NUCLEOTIDE SEQUENCE [LARGE SCALE GENOMIC DNA]</scope>
    <source>
        <strain evidence="19">NBRC 16408</strain>
    </source>
</reference>
<dbReference type="InterPro" id="IPR015795">
    <property type="entry name" value="Pyrv_Knase_C"/>
</dbReference>
<dbReference type="InterPro" id="IPR040442">
    <property type="entry name" value="Pyrv_kinase-like_dom_sf"/>
</dbReference>
<evidence type="ECO:0000256" key="5">
    <source>
        <dbReference type="ARBA" id="ARBA00012142"/>
    </source>
</evidence>
<dbReference type="GO" id="GO:0016301">
    <property type="term" value="F:kinase activity"/>
    <property type="evidence" value="ECO:0007669"/>
    <property type="project" value="UniProtKB-KW"/>
</dbReference>
<dbReference type="PROSITE" id="PS00110">
    <property type="entry name" value="PYRUVATE_KINASE"/>
    <property type="match status" value="1"/>
</dbReference>
<evidence type="ECO:0000256" key="15">
    <source>
        <dbReference type="NCBIfam" id="TIGR01064"/>
    </source>
</evidence>
<comment type="subunit">
    <text evidence="4">Homotetramer.</text>
</comment>
<name>A0ABQ3WIK4_9ACTN</name>
<feature type="domain" description="Pyruvate kinase C-terminal" evidence="18">
    <location>
        <begin position="356"/>
        <end position="467"/>
    </location>
</feature>
<dbReference type="InterPro" id="IPR015813">
    <property type="entry name" value="Pyrv/PenolPyrv_kinase-like_dom"/>
</dbReference>
<dbReference type="PANTHER" id="PTHR11817">
    <property type="entry name" value="PYRUVATE KINASE"/>
    <property type="match status" value="1"/>
</dbReference>
<comment type="cofactor">
    <cofactor evidence="1">
        <name>K(+)</name>
        <dbReference type="ChEBI" id="CHEBI:29103"/>
    </cofactor>
</comment>
<dbReference type="NCBIfam" id="NF004978">
    <property type="entry name" value="PRK06354.1"/>
    <property type="match status" value="1"/>
</dbReference>
<evidence type="ECO:0000256" key="2">
    <source>
        <dbReference type="ARBA" id="ARBA00004997"/>
    </source>
</evidence>
<evidence type="ECO:0000256" key="1">
    <source>
        <dbReference type="ARBA" id="ARBA00001958"/>
    </source>
</evidence>
<evidence type="ECO:0000313" key="19">
    <source>
        <dbReference type="EMBL" id="GID46060.1"/>
    </source>
</evidence>
<dbReference type="RefSeq" id="WP_204296436.1">
    <property type="nucleotide sequence ID" value="NZ_BAAAGQ010000004.1"/>
</dbReference>
<keyword evidence="13 16" id="KW-0324">Glycolysis</keyword>
<dbReference type="InterPro" id="IPR011037">
    <property type="entry name" value="Pyrv_Knase-like_insert_dom_sf"/>
</dbReference>
<evidence type="ECO:0000256" key="10">
    <source>
        <dbReference type="ARBA" id="ARBA00022777"/>
    </source>
</evidence>
<dbReference type="Pfam" id="PF00224">
    <property type="entry name" value="PK"/>
    <property type="match status" value="1"/>
</dbReference>
<dbReference type="EMBL" id="BOMF01000064">
    <property type="protein sequence ID" value="GID46060.1"/>
    <property type="molecule type" value="Genomic_DNA"/>
</dbReference>
<keyword evidence="11" id="KW-0067">ATP-binding</keyword>
<evidence type="ECO:0000256" key="12">
    <source>
        <dbReference type="ARBA" id="ARBA00022842"/>
    </source>
</evidence>
<keyword evidence="9" id="KW-0547">Nucleotide-binding</keyword>
<gene>
    <name evidence="19" type="primary">pyk</name>
    <name evidence="19" type="ORF">Aca07nite_33350</name>
</gene>
<evidence type="ECO:0000256" key="6">
    <source>
        <dbReference type="ARBA" id="ARBA00018587"/>
    </source>
</evidence>
<comment type="caution">
    <text evidence="19">The sequence shown here is derived from an EMBL/GenBank/DDBJ whole genome shotgun (WGS) entry which is preliminary data.</text>
</comment>
<evidence type="ECO:0000256" key="13">
    <source>
        <dbReference type="ARBA" id="ARBA00023152"/>
    </source>
</evidence>
<dbReference type="InterPro" id="IPR001697">
    <property type="entry name" value="Pyr_Knase"/>
</dbReference>
<evidence type="ECO:0000259" key="17">
    <source>
        <dbReference type="Pfam" id="PF00224"/>
    </source>
</evidence>
<keyword evidence="14 19" id="KW-0670">Pyruvate</keyword>
<evidence type="ECO:0000256" key="8">
    <source>
        <dbReference type="ARBA" id="ARBA00022723"/>
    </source>
</evidence>
<dbReference type="SUPFAM" id="SSF50800">
    <property type="entry name" value="PK beta-barrel domain-like"/>
    <property type="match status" value="1"/>
</dbReference>
<keyword evidence="12 16" id="KW-0460">Magnesium</keyword>
<evidence type="ECO:0000256" key="7">
    <source>
        <dbReference type="ARBA" id="ARBA00022679"/>
    </source>
</evidence>
<dbReference type="Pfam" id="PF02887">
    <property type="entry name" value="PK_C"/>
    <property type="match status" value="1"/>
</dbReference>
<evidence type="ECO:0000256" key="4">
    <source>
        <dbReference type="ARBA" id="ARBA00011881"/>
    </source>
</evidence>
<dbReference type="InterPro" id="IPR036918">
    <property type="entry name" value="Pyrv_Knase_C_sf"/>
</dbReference>
<dbReference type="EC" id="2.7.1.40" evidence="5 15"/>
<evidence type="ECO:0000259" key="18">
    <source>
        <dbReference type="Pfam" id="PF02887"/>
    </source>
</evidence>
<organism evidence="19">
    <name type="scientific">Actinoplanes campanulatus</name>
    <dbReference type="NCBI Taxonomy" id="113559"/>
    <lineage>
        <taxon>Bacteria</taxon>
        <taxon>Bacillati</taxon>
        <taxon>Actinomycetota</taxon>
        <taxon>Actinomycetes</taxon>
        <taxon>Micromonosporales</taxon>
        <taxon>Micromonosporaceae</taxon>
        <taxon>Actinoplanes</taxon>
    </lineage>
</organism>
<sequence>MAVTRRAKIVCTMGPATKSPERMLGLVEAGMNVARMNFSHDTRENHREMYELVRAAAEQADRPVAILADLQGPKIRLGKFADGPHRWETGDRVVITSDEILGTKERVSCTYKKLPHEVKVGDRLLIDDGKVAIEVTGVDGEDIHCLVTEGGPVSNNKGVSLPNVAVSVPALSDKDEEDLRFALALGVDLVALSFVRAPEDINLVHKIMDEEGRRVPVIAKVEKPEAVDHLEAIVLAFDGVMVARGDLGVELPLDQVPLVQKRAVQLCRENAKPVIVATQMLDSMIENSRPTRAEASDVANAVLDGTDAVMLSGETSVGKYPVLTVSTMAKIVTTTEAGAMGVPRLQHDPRTHGGALTVAASQIARNIGAKALVAFSQTGDTVKRLARLHCDLPLYAFTPVSEVRNTLALSWGVETFLTDFVEHTDDMFRQVDAKMLSMGLAKPGDYVVVVAGSPPNAPGSTNTLRVHQIGSLVDAAKV</sequence>
<keyword evidence="10 16" id="KW-0418">Kinase</keyword>
<dbReference type="NCBIfam" id="TIGR01064">
    <property type="entry name" value="pyruv_kin"/>
    <property type="match status" value="1"/>
</dbReference>
<evidence type="ECO:0000256" key="16">
    <source>
        <dbReference type="RuleBase" id="RU000504"/>
    </source>
</evidence>
<evidence type="ECO:0000256" key="11">
    <source>
        <dbReference type="ARBA" id="ARBA00022840"/>
    </source>
</evidence>
<dbReference type="PRINTS" id="PR01050">
    <property type="entry name" value="PYRUVTKNASE"/>
</dbReference>
<dbReference type="NCBIfam" id="NF004886">
    <property type="entry name" value="PRK06247.1"/>
    <property type="match status" value="1"/>
</dbReference>
<comment type="similarity">
    <text evidence="3 16">Belongs to the pyruvate kinase family.</text>
</comment>
<proteinExistence type="inferred from homology"/>
<evidence type="ECO:0000256" key="3">
    <source>
        <dbReference type="ARBA" id="ARBA00008663"/>
    </source>
</evidence>
<dbReference type="InterPro" id="IPR015793">
    <property type="entry name" value="Pyrv_Knase_brl"/>
</dbReference>
<keyword evidence="8" id="KW-0479">Metal-binding</keyword>
<protein>
    <recommendedName>
        <fullName evidence="6 15">Pyruvate kinase</fullName>
        <ecNumber evidence="5 15">2.7.1.40</ecNumber>
    </recommendedName>
</protein>
<dbReference type="SUPFAM" id="SSF52935">
    <property type="entry name" value="PK C-terminal domain-like"/>
    <property type="match status" value="1"/>
</dbReference>
<keyword evidence="7 16" id="KW-0808">Transferase</keyword>
<feature type="domain" description="Pyruvate kinase barrel" evidence="17">
    <location>
        <begin position="5"/>
        <end position="325"/>
    </location>
</feature>